<dbReference type="PANTHER" id="PTHR42934:SF2">
    <property type="entry name" value="GLYCOLATE OXIDASE SUBUNIT GLCD"/>
    <property type="match status" value="1"/>
</dbReference>
<organism evidence="7">
    <name type="scientific">freshwater metagenome</name>
    <dbReference type="NCBI Taxonomy" id="449393"/>
    <lineage>
        <taxon>unclassified sequences</taxon>
        <taxon>metagenomes</taxon>
        <taxon>ecological metagenomes</taxon>
    </lineage>
</organism>
<dbReference type="InterPro" id="IPR016169">
    <property type="entry name" value="FAD-bd_PCMH_sub2"/>
</dbReference>
<evidence type="ECO:0000256" key="2">
    <source>
        <dbReference type="ARBA" id="ARBA00008000"/>
    </source>
</evidence>
<dbReference type="Pfam" id="PF01565">
    <property type="entry name" value="FAD_binding_4"/>
    <property type="match status" value="1"/>
</dbReference>
<dbReference type="InterPro" id="IPR051914">
    <property type="entry name" value="FAD-linked_OxidoTrans_Type4"/>
</dbReference>
<dbReference type="PROSITE" id="PS51387">
    <property type="entry name" value="FAD_PCMH"/>
    <property type="match status" value="1"/>
</dbReference>
<keyword evidence="4" id="KW-0274">FAD</keyword>
<evidence type="ECO:0000256" key="4">
    <source>
        <dbReference type="ARBA" id="ARBA00022827"/>
    </source>
</evidence>
<dbReference type="FunFam" id="1.10.45.10:FF:000001">
    <property type="entry name" value="D-lactate dehydrogenase mitochondrial"/>
    <property type="match status" value="1"/>
</dbReference>
<dbReference type="FunFam" id="3.30.70.2740:FF:000001">
    <property type="entry name" value="D-lactate dehydrogenase mitochondrial"/>
    <property type="match status" value="1"/>
</dbReference>
<evidence type="ECO:0000256" key="1">
    <source>
        <dbReference type="ARBA" id="ARBA00001974"/>
    </source>
</evidence>
<evidence type="ECO:0000256" key="3">
    <source>
        <dbReference type="ARBA" id="ARBA00022630"/>
    </source>
</evidence>
<dbReference type="Gene3D" id="3.30.70.2740">
    <property type="match status" value="1"/>
</dbReference>
<dbReference type="InterPro" id="IPR016164">
    <property type="entry name" value="FAD-linked_Oxase-like_C"/>
</dbReference>
<gene>
    <name evidence="7" type="ORF">UFOPK3554_00913</name>
</gene>
<comment type="cofactor">
    <cofactor evidence="1">
        <name>FAD</name>
        <dbReference type="ChEBI" id="CHEBI:57692"/>
    </cofactor>
</comment>
<feature type="domain" description="FAD-binding PCMH-type" evidence="6">
    <location>
        <begin position="36"/>
        <end position="215"/>
    </location>
</feature>
<sequence>MSHISHLRDLLGSDALLISDPNITVSYSRDHAVFAQSASPFAVLLARSTQEISTALRYASEHGIPVVARGAGSGLSGGANATANSLVISLEKMNQIITIDAQNLWARVQAGVINLDLDTAAKELGLAYLPDPASRSWSTIGGNVATNAGGMCCVKYGVTSQHIRALQVVLASGEIIELGSATKKGVTTLDLVHLFVGSEGTLGIVTEITANLQVRPSPPATLVATFPTIDLASSAAHSLLQYGPSMLEILDQTTLQAVEAWHPLGFEIAGAVVLMQLDERKERCEEALLTCARFEMIDGVFSDDPKDAQDLLRVRQLAYLALERMGSVLLDDVCVPVGQICALVQGVENIAARNNLVIAVFGHAGDGNMHPTIVHDHGDQEGARRAIVAFGEIIELAQSLGGTASGEHGIGSIKTNFVHNEVSKEVIEIQHGIKKLLDPRSILNPGKKLP</sequence>
<name>A0A6J7XTT7_9ZZZZ</name>
<dbReference type="InterPro" id="IPR016171">
    <property type="entry name" value="Vanillyl_alc_oxidase_C-sub2"/>
</dbReference>
<comment type="similarity">
    <text evidence="2">Belongs to the FAD-binding oxidoreductase/transferase type 4 family.</text>
</comment>
<dbReference type="SUPFAM" id="SSF55103">
    <property type="entry name" value="FAD-linked oxidases, C-terminal domain"/>
    <property type="match status" value="1"/>
</dbReference>
<evidence type="ECO:0000256" key="5">
    <source>
        <dbReference type="ARBA" id="ARBA00023002"/>
    </source>
</evidence>
<keyword evidence="5" id="KW-0560">Oxidoreductase</keyword>
<dbReference type="Gene3D" id="1.10.45.10">
    <property type="entry name" value="Vanillyl-alcohol Oxidase, Chain A, domain 4"/>
    <property type="match status" value="1"/>
</dbReference>
<keyword evidence="3" id="KW-0285">Flavoprotein</keyword>
<dbReference type="InterPro" id="IPR016166">
    <property type="entry name" value="FAD-bd_PCMH"/>
</dbReference>
<accession>A0A6J7XTT7</accession>
<dbReference type="InterPro" id="IPR036318">
    <property type="entry name" value="FAD-bd_PCMH-like_sf"/>
</dbReference>
<dbReference type="PANTHER" id="PTHR42934">
    <property type="entry name" value="GLYCOLATE OXIDASE SUBUNIT GLCD"/>
    <property type="match status" value="1"/>
</dbReference>
<dbReference type="EMBL" id="CAFBSG010000012">
    <property type="protein sequence ID" value="CAB5240553.1"/>
    <property type="molecule type" value="Genomic_DNA"/>
</dbReference>
<dbReference type="InterPro" id="IPR004113">
    <property type="entry name" value="FAD-bd_oxidored_4_C"/>
</dbReference>
<proteinExistence type="inferred from homology"/>
<dbReference type="Pfam" id="PF02913">
    <property type="entry name" value="FAD-oxidase_C"/>
    <property type="match status" value="1"/>
</dbReference>
<evidence type="ECO:0000313" key="7">
    <source>
        <dbReference type="EMBL" id="CAB5240553.1"/>
    </source>
</evidence>
<dbReference type="AlphaFoldDB" id="A0A6J7XTT7"/>
<dbReference type="InterPro" id="IPR006094">
    <property type="entry name" value="Oxid_FAD_bind_N"/>
</dbReference>
<dbReference type="GO" id="GO:0016491">
    <property type="term" value="F:oxidoreductase activity"/>
    <property type="evidence" value="ECO:0007669"/>
    <property type="project" value="UniProtKB-KW"/>
</dbReference>
<dbReference type="GO" id="GO:0071949">
    <property type="term" value="F:FAD binding"/>
    <property type="evidence" value="ECO:0007669"/>
    <property type="project" value="InterPro"/>
</dbReference>
<evidence type="ECO:0000259" key="6">
    <source>
        <dbReference type="PROSITE" id="PS51387"/>
    </source>
</evidence>
<protein>
    <submittedName>
        <fullName evidence="7">Unannotated protein</fullName>
    </submittedName>
</protein>
<dbReference type="SUPFAM" id="SSF56176">
    <property type="entry name" value="FAD-binding/transporter-associated domain-like"/>
    <property type="match status" value="1"/>
</dbReference>
<dbReference type="Gene3D" id="3.30.465.10">
    <property type="match status" value="1"/>
</dbReference>
<reference evidence="7" key="1">
    <citation type="submission" date="2020-05" db="EMBL/GenBank/DDBJ databases">
        <authorList>
            <person name="Chiriac C."/>
            <person name="Salcher M."/>
            <person name="Ghai R."/>
            <person name="Kavagutti S V."/>
        </authorList>
    </citation>
    <scope>NUCLEOTIDE SEQUENCE</scope>
</reference>